<dbReference type="GO" id="GO:0046872">
    <property type="term" value="F:metal ion binding"/>
    <property type="evidence" value="ECO:0007669"/>
    <property type="project" value="UniProtKB-KW"/>
</dbReference>
<dbReference type="Gene3D" id="1.20.120.450">
    <property type="entry name" value="dinb family like domain"/>
    <property type="match status" value="1"/>
</dbReference>
<dbReference type="InterPro" id="IPR034660">
    <property type="entry name" value="DinB/YfiT-like"/>
</dbReference>
<evidence type="ECO:0000313" key="5">
    <source>
        <dbReference type="Proteomes" id="UP001163687"/>
    </source>
</evidence>
<sequence length="175" mass="20226">MQWEGWVTVELDWIRTLYEYNEWANRRVLSVARLLDPEAFTRDLGSSYRSVQGTLRHIMDIEALWLSRWKVAEFPGWTRAADVPDVTTLEARWEGVARRLQAFVAGLTPADLGRIVAYTDTRGMAFEHPLWVQLINLVNHGTHHRGQLATLFRQLGVEPLQNDLVYFHAERAAGR</sequence>
<accession>A0AA35CKY6</accession>
<comment type="similarity">
    <text evidence="1">Belongs to the DinB family.</text>
</comment>
<evidence type="ECO:0000313" key="4">
    <source>
        <dbReference type="EMBL" id="BDG61214.1"/>
    </source>
</evidence>
<organism evidence="4 5">
    <name type="scientific">Caldinitratiruptor microaerophilus</name>
    <dbReference type="NCBI Taxonomy" id="671077"/>
    <lineage>
        <taxon>Bacteria</taxon>
        <taxon>Bacillati</taxon>
        <taxon>Bacillota</taxon>
        <taxon>Clostridia</taxon>
        <taxon>Eubacteriales</taxon>
        <taxon>Symbiobacteriaceae</taxon>
        <taxon>Caldinitratiruptor</taxon>
    </lineage>
</organism>
<feature type="binding site" evidence="3">
    <location>
        <position position="144"/>
    </location>
    <ligand>
        <name>a divalent metal cation</name>
        <dbReference type="ChEBI" id="CHEBI:60240"/>
    </ligand>
</feature>
<dbReference type="Proteomes" id="UP001163687">
    <property type="component" value="Chromosome"/>
</dbReference>
<proteinExistence type="inferred from homology"/>
<feature type="binding site" evidence="3">
    <location>
        <position position="57"/>
    </location>
    <ligand>
        <name>a divalent metal cation</name>
        <dbReference type="ChEBI" id="CHEBI:60240"/>
    </ligand>
</feature>
<dbReference type="PANTHER" id="PTHR37302:SF3">
    <property type="entry name" value="DAMAGE-INDUCIBLE PROTEIN DINB"/>
    <property type="match status" value="1"/>
</dbReference>
<dbReference type="PANTHER" id="PTHR37302">
    <property type="entry name" value="SLR1116 PROTEIN"/>
    <property type="match status" value="1"/>
</dbReference>
<dbReference type="SUPFAM" id="SSF109854">
    <property type="entry name" value="DinB/YfiT-like putative metalloenzymes"/>
    <property type="match status" value="1"/>
</dbReference>
<evidence type="ECO:0000256" key="3">
    <source>
        <dbReference type="PIRSR" id="PIRSR607837-1"/>
    </source>
</evidence>
<dbReference type="InterPro" id="IPR007837">
    <property type="entry name" value="DinB"/>
</dbReference>
<keyword evidence="5" id="KW-1185">Reference proteome</keyword>
<evidence type="ECO:0000256" key="1">
    <source>
        <dbReference type="ARBA" id="ARBA00008635"/>
    </source>
</evidence>
<name>A0AA35CKY6_9FIRM</name>
<feature type="binding site" evidence="3">
    <location>
        <position position="140"/>
    </location>
    <ligand>
        <name>a divalent metal cation</name>
        <dbReference type="ChEBI" id="CHEBI:60240"/>
    </ligand>
</feature>
<protein>
    <submittedName>
        <fullName evidence="4">Diguanylate cyclase</fullName>
    </submittedName>
</protein>
<dbReference type="Pfam" id="PF05163">
    <property type="entry name" value="DinB"/>
    <property type="match status" value="1"/>
</dbReference>
<dbReference type="KEGG" id="cmic:caldi_23040"/>
<reference evidence="4" key="1">
    <citation type="submission" date="2022-03" db="EMBL/GenBank/DDBJ databases">
        <title>Complete genome sequence of Caldinitratiruptor microaerophilus.</title>
        <authorList>
            <person name="Mukaiyama R."/>
            <person name="Nishiyama T."/>
            <person name="Ueda K."/>
        </authorList>
    </citation>
    <scope>NUCLEOTIDE SEQUENCE</scope>
    <source>
        <strain evidence="4">JCM 16183</strain>
    </source>
</reference>
<gene>
    <name evidence="4" type="ORF">caldi_23040</name>
</gene>
<evidence type="ECO:0000256" key="2">
    <source>
        <dbReference type="ARBA" id="ARBA00022723"/>
    </source>
</evidence>
<dbReference type="AlphaFoldDB" id="A0AA35CKY6"/>
<dbReference type="EMBL" id="AP025628">
    <property type="protein sequence ID" value="BDG61214.1"/>
    <property type="molecule type" value="Genomic_DNA"/>
</dbReference>
<keyword evidence="2 3" id="KW-0479">Metal-binding</keyword>